<keyword evidence="6" id="KW-1185">Reference proteome</keyword>
<evidence type="ECO:0000256" key="2">
    <source>
        <dbReference type="ARBA" id="ARBA00013807"/>
    </source>
</evidence>
<reference evidence="5" key="1">
    <citation type="submission" date="2021-11" db="EMBL/GenBank/DDBJ databases">
        <authorList>
            <person name="Herlambang A."/>
            <person name="Guo Y."/>
            <person name="Takashima Y."/>
            <person name="Nishizawa T."/>
        </authorList>
    </citation>
    <scope>NUCLEOTIDE SEQUENCE</scope>
    <source>
        <strain evidence="5">E1425</strain>
    </source>
</reference>
<dbReference type="GO" id="GO:0000149">
    <property type="term" value="F:SNARE binding"/>
    <property type="evidence" value="ECO:0007669"/>
    <property type="project" value="TreeGrafter"/>
</dbReference>
<evidence type="ECO:0000256" key="4">
    <source>
        <dbReference type="SAM" id="MobiDB-lite"/>
    </source>
</evidence>
<evidence type="ECO:0000313" key="6">
    <source>
        <dbReference type="Proteomes" id="UP000827284"/>
    </source>
</evidence>
<comment type="similarity">
    <text evidence="1">Belongs to the ATG14 family.</text>
</comment>
<dbReference type="Proteomes" id="UP000827284">
    <property type="component" value="Unassembled WGS sequence"/>
</dbReference>
<comment type="caution">
    <text evidence="5">The sequence shown here is derived from an EMBL/GenBank/DDBJ whole genome shotgun (WGS) entry which is preliminary data.</text>
</comment>
<feature type="compositionally biased region" description="Polar residues" evidence="4">
    <location>
        <begin position="523"/>
        <end position="534"/>
    </location>
</feature>
<evidence type="ECO:0000256" key="1">
    <source>
        <dbReference type="ARBA" id="ARBA00009574"/>
    </source>
</evidence>
<accession>A0A9P3H5W5</accession>
<dbReference type="PANTHER" id="PTHR15157">
    <property type="entry name" value="UV RADIATION RESISTANCE-ASSOCIATED GENE PROTEIN"/>
    <property type="match status" value="1"/>
</dbReference>
<dbReference type="GO" id="GO:0035493">
    <property type="term" value="P:SNARE complex assembly"/>
    <property type="evidence" value="ECO:0007669"/>
    <property type="project" value="TreeGrafter"/>
</dbReference>
<evidence type="ECO:0000256" key="3">
    <source>
        <dbReference type="ARBA" id="ARBA00023054"/>
    </source>
</evidence>
<dbReference type="Pfam" id="PF10186">
    <property type="entry name" value="ATG14"/>
    <property type="match status" value="1"/>
</dbReference>
<dbReference type="EMBL" id="BQFW01000004">
    <property type="protein sequence ID" value="GJJ70731.1"/>
    <property type="molecule type" value="Genomic_DNA"/>
</dbReference>
<organism evidence="5 6">
    <name type="scientific">Entomortierella parvispora</name>
    <dbReference type="NCBI Taxonomy" id="205924"/>
    <lineage>
        <taxon>Eukaryota</taxon>
        <taxon>Fungi</taxon>
        <taxon>Fungi incertae sedis</taxon>
        <taxon>Mucoromycota</taxon>
        <taxon>Mortierellomycotina</taxon>
        <taxon>Mortierellomycetes</taxon>
        <taxon>Mortierellales</taxon>
        <taxon>Mortierellaceae</taxon>
        <taxon>Entomortierella</taxon>
    </lineage>
</organism>
<name>A0A9P3H5W5_9FUNG</name>
<feature type="compositionally biased region" description="Basic residues" evidence="4">
    <location>
        <begin position="535"/>
        <end position="546"/>
    </location>
</feature>
<feature type="region of interest" description="Disordered" evidence="4">
    <location>
        <begin position="490"/>
        <end position="570"/>
    </location>
</feature>
<feature type="compositionally biased region" description="Gly residues" evidence="4">
    <location>
        <begin position="509"/>
        <end position="519"/>
    </location>
</feature>
<dbReference type="GO" id="GO:0000323">
    <property type="term" value="C:lytic vacuole"/>
    <property type="evidence" value="ECO:0007669"/>
    <property type="project" value="TreeGrafter"/>
</dbReference>
<feature type="compositionally biased region" description="Polar residues" evidence="4">
    <location>
        <begin position="490"/>
        <end position="501"/>
    </location>
</feature>
<feature type="region of interest" description="Disordered" evidence="4">
    <location>
        <begin position="643"/>
        <end position="674"/>
    </location>
</feature>
<dbReference type="OrthoDB" id="16772at2759"/>
<feature type="compositionally biased region" description="Basic and acidic residues" evidence="4">
    <location>
        <begin position="547"/>
        <end position="558"/>
    </location>
</feature>
<protein>
    <recommendedName>
        <fullName evidence="2">Autophagy-related protein 14</fullName>
    </recommendedName>
</protein>
<dbReference type="GO" id="GO:0005768">
    <property type="term" value="C:endosome"/>
    <property type="evidence" value="ECO:0007669"/>
    <property type="project" value="TreeGrafter"/>
</dbReference>
<proteinExistence type="inferred from homology"/>
<reference evidence="5" key="2">
    <citation type="journal article" date="2022" name="Microbiol. Resour. Announc.">
        <title>Whole-Genome Sequence of Entomortierella parvispora E1425, a Mucoromycotan Fungus Associated with Burkholderiaceae-Related Endosymbiotic Bacteria.</title>
        <authorList>
            <person name="Herlambang A."/>
            <person name="Guo Y."/>
            <person name="Takashima Y."/>
            <person name="Narisawa K."/>
            <person name="Ohta H."/>
            <person name="Nishizawa T."/>
        </authorList>
    </citation>
    <scope>NUCLEOTIDE SEQUENCE</scope>
    <source>
        <strain evidence="5">E1425</strain>
    </source>
</reference>
<dbReference type="PANTHER" id="PTHR15157:SF13">
    <property type="entry name" value="AUTOPHAGY-RELATED PROTEIN 14"/>
    <property type="match status" value="1"/>
</dbReference>
<dbReference type="InterPro" id="IPR018791">
    <property type="entry name" value="UV_resistance/autophagy_Atg14"/>
</dbReference>
<sequence length="674" mass="74317">MDLPSSNLPRVQCGVCHLQGSSSYTCKQCVRSYLRQHWADLKAATEERDQLAAQANQVLNPKIKRYQMCLAQRAMAAEHAAAVAEERRLLLVDLEHDRQNLVRLRTTLNQRKETLKLSMARFEVAKMNGPPKIKRSIARTEERWASTHEKLGHSRRVLVAELVTLFDLKCVPERRRQSPTYDLDQSILSNSTALSGTTVISGSTGKTAVSGSSGKTARRRSTKLRVRDYLEEDSWNEYLIVGRPLPTGYFENYDRDEINTTIENVIHMMTLVACYLGIKLPYDTFTRQSQNYIQAAFTGGSKRAPLFLSEKNLHQFAAGLGYLNYNIAYLCHSQGVHITLANATNTLENLLACCKAPNLGRYTNYASNVARRPEPGAHIDSSMDEASLRSPASDDGDFENIGLDFKSDPLRKQVEPVDQNEYLLWCPGQDPFDLNVDNLIAVIQSRREEEPPVWGGLQLQDAVAGNMGAMEDDFILNDDQEEEDGMYTLKTTMPSSTSTNGHDWRTSGSGSGSVVGGSRGSVDSHQSLGRNSSHLQRRPPHPSRDRRRSESSHSGVEEHDGDEDPARAPYVAQGQPENWTFLDVDIFRVPSSVNNGPGLLSGRGWPVLRSIGSAVGGAAVGLVQEAAQSPRLTAYRSRNQGISIPSISGIPGAGDSNSNSNSSSHYHTISSSAP</sequence>
<gene>
    <name evidence="5" type="ORF">EMPS_03081</name>
</gene>
<dbReference type="AlphaFoldDB" id="A0A9P3H5W5"/>
<dbReference type="GO" id="GO:0032991">
    <property type="term" value="C:protein-containing complex"/>
    <property type="evidence" value="ECO:0007669"/>
    <property type="project" value="UniProtKB-ARBA"/>
</dbReference>
<evidence type="ECO:0000313" key="5">
    <source>
        <dbReference type="EMBL" id="GJJ70731.1"/>
    </source>
</evidence>
<keyword evidence="3" id="KW-0175">Coiled coil</keyword>